<evidence type="ECO:0000313" key="3">
    <source>
        <dbReference type="Proteomes" id="UP000000630"/>
    </source>
</evidence>
<dbReference type="Proteomes" id="UP000000630">
    <property type="component" value="Chromosome"/>
</dbReference>
<organism evidence="2 3">
    <name type="scientific">Anaplasma centrale (strain Israel)</name>
    <name type="common">Anaplasma marginale subsp. centrale (strain Israel)</name>
    <dbReference type="NCBI Taxonomy" id="574556"/>
    <lineage>
        <taxon>Bacteria</taxon>
        <taxon>Pseudomonadati</taxon>
        <taxon>Pseudomonadota</taxon>
        <taxon>Alphaproteobacteria</taxon>
        <taxon>Rickettsiales</taxon>
        <taxon>Anaplasmataceae</taxon>
        <taxon>Anaplasma</taxon>
    </lineage>
</organism>
<name>D1AS59_ANACI</name>
<keyword evidence="3" id="KW-1185">Reference proteome</keyword>
<feature type="transmembrane region" description="Helical" evidence="1">
    <location>
        <begin position="63"/>
        <end position="85"/>
    </location>
</feature>
<dbReference type="AlphaFoldDB" id="D1AS59"/>
<keyword evidence="1" id="KW-1133">Transmembrane helix</keyword>
<protein>
    <submittedName>
        <fullName evidence="2">Uncharacterized protein</fullName>
    </submittedName>
</protein>
<keyword evidence="1" id="KW-0472">Membrane</keyword>
<dbReference type="HOGENOM" id="CLU_383882_0_0_5"/>
<accession>D1AS59</accession>
<reference evidence="2 3" key="1">
    <citation type="journal article" date="2010" name="J. Bacteriol.">
        <title>Complete genome sequence of Anaplasma marginale subsp. centrale.</title>
        <authorList>
            <person name="Herndon D.R."/>
            <person name="Palmer G.H."/>
            <person name="Shkap V."/>
            <person name="Knowles D.P. Jr."/>
            <person name="Brayton K.A."/>
        </authorList>
    </citation>
    <scope>NUCLEOTIDE SEQUENCE [LARGE SCALE GENOMIC DNA]</scope>
    <source>
        <strain evidence="2 3">Israel</strain>
    </source>
</reference>
<dbReference type="KEGG" id="acn:ACIS_00757"/>
<gene>
    <name evidence="2" type="ordered locus">ACIS_00757</name>
</gene>
<feature type="transmembrane region" description="Helical" evidence="1">
    <location>
        <begin position="92"/>
        <end position="111"/>
    </location>
</feature>
<keyword evidence="1" id="KW-0812">Transmembrane</keyword>
<evidence type="ECO:0000313" key="2">
    <source>
        <dbReference type="EMBL" id="ACZ49312.1"/>
    </source>
</evidence>
<sequence>MTGDFGKSTSQTVANGMVESATKRVSFHSSTAGRPSGVYKRRYDIISGDSSGGNGATRSKVALALHMLIIVVATIQLVAAVWITYDLAVKGRLSIVGVALMAACGVVWGLLMCCVCCNGGSMALSLQQGIRVTEVSSSTHIPKDVPVAPLPATAAITKHVVESPVDRASRVQDTLRELGVQEVHDVQVDGHVVLTASYLGKSEDYLTTPVTPKTGAHHVTFRLGRQREILCTIGREVFKVHSWAGGRTNPIIPGRLQIIVRPMFPQNMDAVSYRMYFKRNGTERVEPMHLLKVRVTAESLLSIMFESGVYADCVGSSEALRHYVDFYSRLLLRCSPGASKDSIELGYEYKSVRGSRESVLRLAGKNLPQVAGNNAGAARFLHDVVTYRCAFERLLNFGSITRLEKAFIDSILNSTAKYSVEAICRDGAGTSREFVSALYALTCTRERFFQNLDDMHLTQAIISKFLTDKDFRTIMVARTLNAVHNAIHRIRKKGAQITLDSIISYGHIEESLSYLCRWMPGLFESVSAVLLISSHGLVHMQDLDASIVKWLAVIPGFEVIGVGGDVAEVSAASAKRKNKTAAGSGVDARFLAAIKIAVREAAFNESVAKAVHAALKSAKSNGITGDLKTLQISLAKLNQEGLRAIVAFAVACEIADLIPNGHKCSPEVLREILGPELSSQSMLRVLESAMHGHCEFFTSLISEVAYVHYPSLDRGLVGVRFSTTRETSFIDVTTETSVQTPNGQALQNL</sequence>
<evidence type="ECO:0000256" key="1">
    <source>
        <dbReference type="SAM" id="Phobius"/>
    </source>
</evidence>
<dbReference type="OrthoDB" id="9943786at2"/>
<dbReference type="EMBL" id="CP001759">
    <property type="protein sequence ID" value="ACZ49312.1"/>
    <property type="molecule type" value="Genomic_DNA"/>
</dbReference>
<dbReference type="RefSeq" id="WP_012880767.1">
    <property type="nucleotide sequence ID" value="NC_013532.1"/>
</dbReference>
<proteinExistence type="predicted"/>